<evidence type="ECO:0000256" key="5">
    <source>
        <dbReference type="ARBA" id="ARBA00022673"/>
    </source>
</evidence>
<dbReference type="AlphaFoldDB" id="A0A9W8G8P0"/>
<proteinExistence type="inferred from homology"/>
<comment type="similarity">
    <text evidence="2">Belongs to the TMCO1 family.</text>
</comment>
<dbReference type="PANTHER" id="PTHR20917:SF0">
    <property type="entry name" value="CALCIUM LOAD-ACTIVATED CALCIUM CHANNEL"/>
    <property type="match status" value="1"/>
</dbReference>
<evidence type="ECO:0000313" key="15">
    <source>
        <dbReference type="EMBL" id="KAJ2676822.1"/>
    </source>
</evidence>
<keyword evidence="8" id="KW-0106">Calcium</keyword>
<evidence type="ECO:0000256" key="8">
    <source>
        <dbReference type="ARBA" id="ARBA00022837"/>
    </source>
</evidence>
<evidence type="ECO:0000256" key="2">
    <source>
        <dbReference type="ARBA" id="ARBA00006537"/>
    </source>
</evidence>
<dbReference type="OrthoDB" id="342726at2759"/>
<dbReference type="EMBL" id="JANBTW010000036">
    <property type="protein sequence ID" value="KAJ2676822.1"/>
    <property type="molecule type" value="Genomic_DNA"/>
</dbReference>
<dbReference type="GO" id="GO:0032469">
    <property type="term" value="P:endoplasmic reticulum calcium ion homeostasis"/>
    <property type="evidence" value="ECO:0007669"/>
    <property type="project" value="InterPro"/>
</dbReference>
<reference evidence="15" key="1">
    <citation type="submission" date="2022-07" db="EMBL/GenBank/DDBJ databases">
        <title>Phylogenomic reconstructions and comparative analyses of Kickxellomycotina fungi.</title>
        <authorList>
            <person name="Reynolds N.K."/>
            <person name="Stajich J.E."/>
            <person name="Barry K."/>
            <person name="Grigoriev I.V."/>
            <person name="Crous P."/>
            <person name="Smith M.E."/>
        </authorList>
    </citation>
    <scope>NUCLEOTIDE SEQUENCE</scope>
    <source>
        <strain evidence="15">NRRL 3115</strain>
    </source>
</reference>
<keyword evidence="10" id="KW-0175">Coiled coil</keyword>
<accession>A0A9W8G8P0</accession>
<sequence>MSFDFISILALSLAASSVAEAISYAFVYRTDNFQQLKQKIIQNELKLEGEKQTIGGNGKHRQRRIESLEALLSDARNKASGLQLRSMLVVGVMQLLSVYIVNSLYSGKVVATLPFEPISMFRSLTHRGLPEDSPSNACSATFVFVLGGLVFKALLDRLLQLGLPKGSSLPKWVTNPEDVIGGKK</sequence>
<evidence type="ECO:0000256" key="14">
    <source>
        <dbReference type="SAM" id="SignalP"/>
    </source>
</evidence>
<feature type="chain" id="PRO_5040875911" description="CLAC channel" evidence="14">
    <location>
        <begin position="22"/>
        <end position="184"/>
    </location>
</feature>
<keyword evidence="13" id="KW-0407">Ion channel</keyword>
<dbReference type="InterPro" id="IPR008559">
    <property type="entry name" value="TMCO1"/>
</dbReference>
<evidence type="ECO:0000256" key="4">
    <source>
        <dbReference type="ARBA" id="ARBA00022568"/>
    </source>
</evidence>
<dbReference type="SMART" id="SM01415">
    <property type="entry name" value="DUF106"/>
    <property type="match status" value="1"/>
</dbReference>
<keyword evidence="9" id="KW-1133">Transmembrane helix</keyword>
<keyword evidence="5" id="KW-0107">Calcium channel</keyword>
<dbReference type="Pfam" id="PF01956">
    <property type="entry name" value="EMC3_TMCO1"/>
    <property type="match status" value="1"/>
</dbReference>
<organism evidence="15 16">
    <name type="scientific">Coemansia spiralis</name>
    <dbReference type="NCBI Taxonomy" id="417178"/>
    <lineage>
        <taxon>Eukaryota</taxon>
        <taxon>Fungi</taxon>
        <taxon>Fungi incertae sedis</taxon>
        <taxon>Zoopagomycota</taxon>
        <taxon>Kickxellomycotina</taxon>
        <taxon>Kickxellomycetes</taxon>
        <taxon>Kickxellales</taxon>
        <taxon>Kickxellaceae</taxon>
        <taxon>Coemansia</taxon>
    </lineage>
</organism>
<name>A0A9W8G8P0_9FUNG</name>
<comment type="subcellular location">
    <subcellularLocation>
        <location evidence="1">Endoplasmic reticulum membrane</location>
        <topology evidence="1">Multi-pass membrane protein</topology>
    </subcellularLocation>
</comment>
<dbReference type="PANTHER" id="PTHR20917">
    <property type="entry name" value="PNAS-RELATED"/>
    <property type="match status" value="1"/>
</dbReference>
<evidence type="ECO:0000256" key="9">
    <source>
        <dbReference type="ARBA" id="ARBA00022989"/>
    </source>
</evidence>
<evidence type="ECO:0000256" key="3">
    <source>
        <dbReference type="ARBA" id="ARBA00022448"/>
    </source>
</evidence>
<keyword evidence="3" id="KW-0813">Transport</keyword>
<comment type="caution">
    <text evidence="15">The sequence shown here is derived from an EMBL/GenBank/DDBJ whole genome shotgun (WGS) entry which is preliminary data.</text>
</comment>
<evidence type="ECO:0000256" key="7">
    <source>
        <dbReference type="ARBA" id="ARBA00022824"/>
    </source>
</evidence>
<keyword evidence="6" id="KW-0812">Transmembrane</keyword>
<keyword evidence="14" id="KW-0732">Signal</keyword>
<gene>
    <name evidence="15" type="ORF">GGI25_003357</name>
</gene>
<keyword evidence="11" id="KW-0406">Ion transport</keyword>
<evidence type="ECO:0000313" key="16">
    <source>
        <dbReference type="Proteomes" id="UP001151518"/>
    </source>
</evidence>
<dbReference type="GO" id="GO:0005262">
    <property type="term" value="F:calcium channel activity"/>
    <property type="evidence" value="ECO:0007669"/>
    <property type="project" value="UniProtKB-KW"/>
</dbReference>
<evidence type="ECO:0000256" key="12">
    <source>
        <dbReference type="ARBA" id="ARBA00023136"/>
    </source>
</evidence>
<evidence type="ECO:0008006" key="17">
    <source>
        <dbReference type="Google" id="ProtNLM"/>
    </source>
</evidence>
<keyword evidence="7" id="KW-0256">Endoplasmic reticulum</keyword>
<keyword evidence="12" id="KW-0472">Membrane</keyword>
<evidence type="ECO:0000256" key="10">
    <source>
        <dbReference type="ARBA" id="ARBA00023054"/>
    </source>
</evidence>
<protein>
    <recommendedName>
        <fullName evidence="17">CLAC channel</fullName>
    </recommendedName>
</protein>
<dbReference type="InterPro" id="IPR002809">
    <property type="entry name" value="EMC3/TMCO1"/>
</dbReference>
<evidence type="ECO:0000256" key="13">
    <source>
        <dbReference type="ARBA" id="ARBA00023303"/>
    </source>
</evidence>
<evidence type="ECO:0000256" key="6">
    <source>
        <dbReference type="ARBA" id="ARBA00022692"/>
    </source>
</evidence>
<dbReference type="Proteomes" id="UP001151518">
    <property type="component" value="Unassembled WGS sequence"/>
</dbReference>
<keyword evidence="4" id="KW-0109">Calcium transport</keyword>
<evidence type="ECO:0000256" key="1">
    <source>
        <dbReference type="ARBA" id="ARBA00004477"/>
    </source>
</evidence>
<evidence type="ECO:0000256" key="11">
    <source>
        <dbReference type="ARBA" id="ARBA00023065"/>
    </source>
</evidence>
<dbReference type="GO" id="GO:0005789">
    <property type="term" value="C:endoplasmic reticulum membrane"/>
    <property type="evidence" value="ECO:0007669"/>
    <property type="project" value="UniProtKB-SubCell"/>
</dbReference>
<feature type="signal peptide" evidence="14">
    <location>
        <begin position="1"/>
        <end position="21"/>
    </location>
</feature>